<dbReference type="Proteomes" id="UP001597260">
    <property type="component" value="Unassembled WGS sequence"/>
</dbReference>
<organism evidence="2 3">
    <name type="scientific">Micromonospora sonneratiae</name>
    <dbReference type="NCBI Taxonomy" id="1184706"/>
    <lineage>
        <taxon>Bacteria</taxon>
        <taxon>Bacillati</taxon>
        <taxon>Actinomycetota</taxon>
        <taxon>Actinomycetes</taxon>
        <taxon>Micromonosporales</taxon>
        <taxon>Micromonosporaceae</taxon>
        <taxon>Micromonospora</taxon>
    </lineage>
</organism>
<dbReference type="RefSeq" id="WP_377567732.1">
    <property type="nucleotide sequence ID" value="NZ_JBHTMP010000006.1"/>
</dbReference>
<keyword evidence="3" id="KW-1185">Reference proteome</keyword>
<dbReference type="Pfam" id="PF07746">
    <property type="entry name" value="LigA"/>
    <property type="match status" value="1"/>
</dbReference>
<evidence type="ECO:0000259" key="1">
    <source>
        <dbReference type="Pfam" id="PF07746"/>
    </source>
</evidence>
<sequence>MDLKWDASLRAQFAEDEESVLDRYPLTAEERSAIQQRDFRRLYDLGFHPYLGGQLARIIYGNAAGADATRAVNALVESLNGSDRGVQ</sequence>
<protein>
    <recommendedName>
        <fullName evidence="1">Extradiol ring-cleavage dioxygenase LigAB LigA subunit domain-containing protein</fullName>
    </recommendedName>
</protein>
<evidence type="ECO:0000313" key="2">
    <source>
        <dbReference type="EMBL" id="MFD1320589.1"/>
    </source>
</evidence>
<evidence type="ECO:0000313" key="3">
    <source>
        <dbReference type="Proteomes" id="UP001597260"/>
    </source>
</evidence>
<reference evidence="3" key="1">
    <citation type="journal article" date="2019" name="Int. J. Syst. Evol. Microbiol.">
        <title>The Global Catalogue of Microorganisms (GCM) 10K type strain sequencing project: providing services to taxonomists for standard genome sequencing and annotation.</title>
        <authorList>
            <consortium name="The Broad Institute Genomics Platform"/>
            <consortium name="The Broad Institute Genome Sequencing Center for Infectious Disease"/>
            <person name="Wu L."/>
            <person name="Ma J."/>
        </authorList>
    </citation>
    <scope>NUCLEOTIDE SEQUENCE [LARGE SCALE GENOMIC DNA]</scope>
    <source>
        <strain evidence="3">JCM 31037</strain>
    </source>
</reference>
<accession>A0ABW3Y805</accession>
<dbReference type="SUPFAM" id="SSF48076">
    <property type="entry name" value="LigA subunit of an aromatic-ring-opening dioxygenase LigAB"/>
    <property type="match status" value="1"/>
</dbReference>
<dbReference type="Gene3D" id="1.10.700.10">
    <property type="entry name" value="Dioxygenase LigAB, LigA subunit"/>
    <property type="match status" value="1"/>
</dbReference>
<dbReference type="InterPro" id="IPR011986">
    <property type="entry name" value="Xdiol_dOase_LigA"/>
</dbReference>
<comment type="caution">
    <text evidence="2">The sequence shown here is derived from an EMBL/GenBank/DDBJ whole genome shotgun (WGS) entry which is preliminary data.</text>
</comment>
<gene>
    <name evidence="2" type="ORF">ACFQ4H_05730</name>
</gene>
<dbReference type="EMBL" id="JBHTMP010000006">
    <property type="protein sequence ID" value="MFD1320589.1"/>
    <property type="molecule type" value="Genomic_DNA"/>
</dbReference>
<name>A0ABW3Y805_9ACTN</name>
<feature type="domain" description="Extradiol ring-cleavage dioxygenase LigAB LigA subunit" evidence="1">
    <location>
        <begin position="3"/>
        <end position="59"/>
    </location>
</feature>
<proteinExistence type="predicted"/>
<dbReference type="InterPro" id="IPR036622">
    <property type="entry name" value="LigA_sf"/>
</dbReference>